<dbReference type="HAMAP" id="MF_00095">
    <property type="entry name" value="SfsA"/>
    <property type="match status" value="1"/>
</dbReference>
<organism evidence="3 4">
    <name type="scientific">Coccomyxa subellipsoidea</name>
    <dbReference type="NCBI Taxonomy" id="248742"/>
    <lineage>
        <taxon>Eukaryota</taxon>
        <taxon>Viridiplantae</taxon>
        <taxon>Chlorophyta</taxon>
        <taxon>core chlorophytes</taxon>
        <taxon>Trebouxiophyceae</taxon>
        <taxon>Trebouxiophyceae incertae sedis</taxon>
        <taxon>Coccomyxaceae</taxon>
        <taxon>Coccomyxa</taxon>
    </lineage>
</organism>
<dbReference type="InterPro" id="IPR040452">
    <property type="entry name" value="SfsA_C"/>
</dbReference>
<dbReference type="PANTHER" id="PTHR30545:SF2">
    <property type="entry name" value="SUGAR FERMENTATION STIMULATION PROTEIN A"/>
    <property type="match status" value="1"/>
</dbReference>
<dbReference type="Gene3D" id="3.40.1350.60">
    <property type="match status" value="1"/>
</dbReference>
<dbReference type="InterPro" id="IPR041465">
    <property type="entry name" value="SfsA_N"/>
</dbReference>
<gene>
    <name evidence="3" type="ORF">WJX75_007208</name>
</gene>
<keyword evidence="4" id="KW-1185">Reference proteome</keyword>
<reference evidence="3 4" key="1">
    <citation type="journal article" date="2024" name="Nat. Commun.">
        <title>Phylogenomics reveals the evolutionary origins of lichenization in chlorophyte algae.</title>
        <authorList>
            <person name="Puginier C."/>
            <person name="Libourel C."/>
            <person name="Otte J."/>
            <person name="Skaloud P."/>
            <person name="Haon M."/>
            <person name="Grisel S."/>
            <person name="Petersen M."/>
            <person name="Berrin J.G."/>
            <person name="Delaux P.M."/>
            <person name="Dal Grande F."/>
            <person name="Keller J."/>
        </authorList>
    </citation>
    <scope>NUCLEOTIDE SEQUENCE [LARGE SCALE GENOMIC DNA]</scope>
    <source>
        <strain evidence="3 4">SAG 216-7</strain>
    </source>
</reference>
<accession>A0ABR2YMX6</accession>
<proteinExistence type="inferred from homology"/>
<dbReference type="InterPro" id="IPR005224">
    <property type="entry name" value="SfsA"/>
</dbReference>
<dbReference type="CDD" id="cd22359">
    <property type="entry name" value="SfsA-like_bacterial"/>
    <property type="match status" value="1"/>
</dbReference>
<dbReference type="PANTHER" id="PTHR30545">
    <property type="entry name" value="SUGAR FERMENTATION STIMULATION PROTEIN A"/>
    <property type="match status" value="1"/>
</dbReference>
<name>A0ABR2YMX6_9CHLO</name>
<comment type="caution">
    <text evidence="3">The sequence shown here is derived from an EMBL/GenBank/DDBJ whole genome shotgun (WGS) entry which is preliminary data.</text>
</comment>
<protein>
    <recommendedName>
        <fullName evidence="5">Sugar fermentation stimulation protein homolog</fullName>
    </recommendedName>
</protein>
<evidence type="ECO:0000259" key="1">
    <source>
        <dbReference type="Pfam" id="PF03749"/>
    </source>
</evidence>
<feature type="domain" description="SfsA N-terminal OB" evidence="2">
    <location>
        <begin position="2"/>
        <end position="74"/>
    </location>
</feature>
<dbReference type="Proteomes" id="UP001491310">
    <property type="component" value="Unassembled WGS sequence"/>
</dbReference>
<sequence>MKRYKRFLADVQIDGADPDSEHTVVHCPNTGPMTGLLDLPMANVWLSTSANAKRKYAHTLEAIQPEPHGPWVGVHSASANGIVREMLQQGLLADLLPYVSVRQEVKYGEGGKSRVDFVLETKGGGDMYVEVKSVTLAETLEAAGVTGSEDGCAEEPARIGLFPDTVSDRAQRHVRDLMGIVAKGGQAAMVFVIQRGDCAYFGPCHAKDPTYGRLVIEAAAMGVRVIALRCGLEGDALNGRGIVRYLGPAQVMLEYKSVIQC</sequence>
<dbReference type="Pfam" id="PF03749">
    <property type="entry name" value="SfsA"/>
    <property type="match status" value="1"/>
</dbReference>
<dbReference type="EMBL" id="JALJOT010000008">
    <property type="protein sequence ID" value="KAK9908392.1"/>
    <property type="molecule type" value="Genomic_DNA"/>
</dbReference>
<evidence type="ECO:0000259" key="2">
    <source>
        <dbReference type="Pfam" id="PF17746"/>
    </source>
</evidence>
<evidence type="ECO:0000313" key="3">
    <source>
        <dbReference type="EMBL" id="KAK9908392.1"/>
    </source>
</evidence>
<dbReference type="Gene3D" id="2.40.50.580">
    <property type="match status" value="1"/>
</dbReference>
<dbReference type="Pfam" id="PF17746">
    <property type="entry name" value="SfsA_N"/>
    <property type="match status" value="1"/>
</dbReference>
<feature type="domain" description="Sugar fermentation stimulation protein C-terminal" evidence="1">
    <location>
        <begin position="79"/>
        <end position="233"/>
    </location>
</feature>
<evidence type="ECO:0000313" key="4">
    <source>
        <dbReference type="Proteomes" id="UP001491310"/>
    </source>
</evidence>
<evidence type="ECO:0008006" key="5">
    <source>
        <dbReference type="Google" id="ProtNLM"/>
    </source>
</evidence>